<dbReference type="Proteomes" id="UP000184036">
    <property type="component" value="Unassembled WGS sequence"/>
</dbReference>
<name>A0A1M5K272_9FLAO</name>
<dbReference type="EMBL" id="FQWE01000017">
    <property type="protein sequence ID" value="SHG46599.1"/>
    <property type="molecule type" value="Genomic_DNA"/>
</dbReference>
<reference evidence="3" key="1">
    <citation type="submission" date="2016-11" db="EMBL/GenBank/DDBJ databases">
        <authorList>
            <person name="Varghese N."/>
            <person name="Submissions S."/>
        </authorList>
    </citation>
    <scope>NUCLEOTIDE SEQUENCE [LARGE SCALE GENOMIC DNA]</scope>
    <source>
        <strain evidence="3">DSM 19741</strain>
    </source>
</reference>
<organism evidence="2 3">
    <name type="scientific">Flavobacterium segetis</name>
    <dbReference type="NCBI Taxonomy" id="271157"/>
    <lineage>
        <taxon>Bacteria</taxon>
        <taxon>Pseudomonadati</taxon>
        <taxon>Bacteroidota</taxon>
        <taxon>Flavobacteriia</taxon>
        <taxon>Flavobacteriales</taxon>
        <taxon>Flavobacteriaceae</taxon>
        <taxon>Flavobacterium</taxon>
    </lineage>
</organism>
<keyword evidence="1" id="KW-1133">Transmembrane helix</keyword>
<dbReference type="RefSeq" id="WP_072994015.1">
    <property type="nucleotide sequence ID" value="NZ_FQWE01000017.1"/>
</dbReference>
<keyword evidence="1" id="KW-0472">Membrane</keyword>
<feature type="transmembrane region" description="Helical" evidence="1">
    <location>
        <begin position="90"/>
        <end position="107"/>
    </location>
</feature>
<evidence type="ECO:0000313" key="2">
    <source>
        <dbReference type="EMBL" id="SHG46599.1"/>
    </source>
</evidence>
<evidence type="ECO:0000256" key="1">
    <source>
        <dbReference type="SAM" id="Phobius"/>
    </source>
</evidence>
<protein>
    <submittedName>
        <fullName evidence="2">Uncharacterized protein</fullName>
    </submittedName>
</protein>
<dbReference type="OrthoDB" id="1446628at2"/>
<evidence type="ECO:0000313" key="3">
    <source>
        <dbReference type="Proteomes" id="UP000184036"/>
    </source>
</evidence>
<gene>
    <name evidence="2" type="ORF">SAMN05444396_1173</name>
</gene>
<dbReference type="AlphaFoldDB" id="A0A1M5K272"/>
<accession>A0A1M5K272</accession>
<keyword evidence="3" id="KW-1185">Reference proteome</keyword>
<proteinExistence type="predicted"/>
<keyword evidence="1" id="KW-0812">Transmembrane</keyword>
<sequence length="111" mass="13390">MKYYEFNINLNKIEFFNSFYGLERVLVNGEPVSKKFSLLGTEHKIKIQTEDWELQSKYELFVTKNLELYLKKNGKLIEKQIVQIPKKHRIYWMYFGIFSGILIYKLLNSLI</sequence>